<dbReference type="EMBL" id="KV407458">
    <property type="protein sequence ID" value="KZF22560.1"/>
    <property type="molecule type" value="Genomic_DNA"/>
</dbReference>
<dbReference type="AlphaFoldDB" id="A0A165GT07"/>
<evidence type="ECO:0000313" key="3">
    <source>
        <dbReference type="Proteomes" id="UP000076632"/>
    </source>
</evidence>
<keyword evidence="3" id="KW-1185">Reference proteome</keyword>
<reference evidence="2 3" key="1">
    <citation type="journal article" date="2016" name="Fungal Biol.">
        <title>The genome of Xylona heveae provides a window into fungal endophytism.</title>
        <authorList>
            <person name="Gazis R."/>
            <person name="Kuo A."/>
            <person name="Riley R."/>
            <person name="LaButti K."/>
            <person name="Lipzen A."/>
            <person name="Lin J."/>
            <person name="Amirebrahimi M."/>
            <person name="Hesse C.N."/>
            <person name="Spatafora J.W."/>
            <person name="Henrissat B."/>
            <person name="Hainaut M."/>
            <person name="Grigoriev I.V."/>
            <person name="Hibbett D.S."/>
        </authorList>
    </citation>
    <scope>NUCLEOTIDE SEQUENCE [LARGE SCALE GENOMIC DNA]</scope>
    <source>
        <strain evidence="2 3">TC161</strain>
    </source>
</reference>
<dbReference type="RefSeq" id="XP_018188115.1">
    <property type="nucleotide sequence ID" value="XM_018329075.1"/>
</dbReference>
<organism evidence="2 3">
    <name type="scientific">Xylona heveae (strain CBS 132557 / TC161)</name>
    <dbReference type="NCBI Taxonomy" id="1328760"/>
    <lineage>
        <taxon>Eukaryota</taxon>
        <taxon>Fungi</taxon>
        <taxon>Dikarya</taxon>
        <taxon>Ascomycota</taxon>
        <taxon>Pezizomycotina</taxon>
        <taxon>Xylonomycetes</taxon>
        <taxon>Xylonales</taxon>
        <taxon>Xylonaceae</taxon>
        <taxon>Xylona</taxon>
    </lineage>
</organism>
<dbReference type="InParanoid" id="A0A165GT07"/>
<protein>
    <submittedName>
        <fullName evidence="2">Uncharacterized protein</fullName>
    </submittedName>
</protein>
<accession>A0A165GT07</accession>
<dbReference type="Proteomes" id="UP000076632">
    <property type="component" value="Unassembled WGS sequence"/>
</dbReference>
<proteinExistence type="predicted"/>
<feature type="signal peptide" evidence="1">
    <location>
        <begin position="1"/>
        <end position="32"/>
    </location>
</feature>
<gene>
    <name evidence="2" type="ORF">L228DRAFT_128695</name>
</gene>
<feature type="chain" id="PRO_5007858291" evidence="1">
    <location>
        <begin position="33"/>
        <end position="117"/>
    </location>
</feature>
<evidence type="ECO:0000256" key="1">
    <source>
        <dbReference type="SAM" id="SignalP"/>
    </source>
</evidence>
<sequence>MLLATWLEWKQRSCGELTSALLLDLLCFQVWTINQSSNQHEFNSKLSLSTTLSLAPRIHVLNLLHRTSPTISSQQNLISRRRHPAYSTIPIHGHVCNACIVHRGGYAYTRKARSSFH</sequence>
<dbReference type="GeneID" id="28894212"/>
<evidence type="ECO:0000313" key="2">
    <source>
        <dbReference type="EMBL" id="KZF22560.1"/>
    </source>
</evidence>
<keyword evidence="1" id="KW-0732">Signal</keyword>
<name>A0A165GT07_XYLHT</name>